<feature type="domain" description="Lipocalin/cytosolic fatty-acid binding" evidence="7">
    <location>
        <begin position="30"/>
        <end position="155"/>
    </location>
</feature>
<organism evidence="8 9">
    <name type="scientific">Carlito syrichta</name>
    <name type="common">Philippine tarsier</name>
    <name type="synonym">Tarsius syrichta</name>
    <dbReference type="NCBI Taxonomy" id="1868482"/>
    <lineage>
        <taxon>Eukaryota</taxon>
        <taxon>Metazoa</taxon>
        <taxon>Chordata</taxon>
        <taxon>Craniata</taxon>
        <taxon>Vertebrata</taxon>
        <taxon>Euteleostomi</taxon>
        <taxon>Mammalia</taxon>
        <taxon>Eutheria</taxon>
        <taxon>Euarchontoglires</taxon>
        <taxon>Primates</taxon>
        <taxon>Haplorrhini</taxon>
        <taxon>Tarsiiformes</taxon>
        <taxon>Tarsiidae</taxon>
        <taxon>Carlito</taxon>
    </lineage>
</organism>
<gene>
    <name evidence="9" type="primary">LOC103250935</name>
</gene>
<dbReference type="InterPro" id="IPR000566">
    <property type="entry name" value="Lipocln_cytosolic_FA-bd_dom"/>
</dbReference>
<dbReference type="PANTHER" id="PTHR11430">
    <property type="entry name" value="LIPOCALIN"/>
    <property type="match status" value="1"/>
</dbReference>
<proteinExistence type="inferred from homology"/>
<keyword evidence="4 6" id="KW-0732">Signal</keyword>
<dbReference type="PANTHER" id="PTHR11430:SF124">
    <property type="entry name" value="LIPOCALIN 1-LIKE PROTEIN 1-RELATED"/>
    <property type="match status" value="1"/>
</dbReference>
<dbReference type="STRING" id="1868482.ENSTSYP00000006412"/>
<dbReference type="PRINTS" id="PR01175">
    <property type="entry name" value="VNEBNERGLAND"/>
</dbReference>
<accession>A0A3Q0DPA9</accession>
<evidence type="ECO:0000313" key="9">
    <source>
        <dbReference type="RefSeq" id="XP_021563955.1"/>
    </source>
</evidence>
<reference evidence="9" key="1">
    <citation type="submission" date="2025-08" db="UniProtKB">
        <authorList>
            <consortium name="RefSeq"/>
        </authorList>
    </citation>
    <scope>IDENTIFICATION</scope>
</reference>
<feature type="region of interest" description="Disordered" evidence="5">
    <location>
        <begin position="171"/>
        <end position="200"/>
    </location>
</feature>
<evidence type="ECO:0000256" key="6">
    <source>
        <dbReference type="SAM" id="SignalP"/>
    </source>
</evidence>
<dbReference type="InterPro" id="IPR002450">
    <property type="entry name" value="von_Ebner_gland"/>
</dbReference>
<dbReference type="RefSeq" id="XP_021563955.1">
    <property type="nucleotide sequence ID" value="XM_021708280.1"/>
</dbReference>
<dbReference type="AlphaFoldDB" id="A0A3Q0DPA9"/>
<evidence type="ECO:0000256" key="3">
    <source>
        <dbReference type="ARBA" id="ARBA00022525"/>
    </source>
</evidence>
<evidence type="ECO:0000259" key="7">
    <source>
        <dbReference type="Pfam" id="PF00061"/>
    </source>
</evidence>
<dbReference type="GeneID" id="103250935"/>
<dbReference type="InterPro" id="IPR002345">
    <property type="entry name" value="Lipocalin"/>
</dbReference>
<name>A0A3Q0DPA9_CARSF</name>
<dbReference type="CDD" id="cd19414">
    <property type="entry name" value="lipocalin_1_3_4_13-like"/>
    <property type="match status" value="1"/>
</dbReference>
<comment type="similarity">
    <text evidence="2">Belongs to the calycin superfamily. Lipocalin family.</text>
</comment>
<dbReference type="GO" id="GO:0036094">
    <property type="term" value="F:small molecule binding"/>
    <property type="evidence" value="ECO:0007669"/>
    <property type="project" value="InterPro"/>
</dbReference>
<dbReference type="KEGG" id="csyr:103250935"/>
<evidence type="ECO:0000256" key="5">
    <source>
        <dbReference type="SAM" id="MobiDB-lite"/>
    </source>
</evidence>
<keyword evidence="8" id="KW-1185">Reference proteome</keyword>
<evidence type="ECO:0000256" key="2">
    <source>
        <dbReference type="ARBA" id="ARBA00006889"/>
    </source>
</evidence>
<dbReference type="OrthoDB" id="9447591at2759"/>
<feature type="chain" id="PRO_5018211837" evidence="6">
    <location>
        <begin position="19"/>
        <end position="228"/>
    </location>
</feature>
<comment type="subcellular location">
    <subcellularLocation>
        <location evidence="1">Secreted</location>
    </subcellularLocation>
</comment>
<dbReference type="Gene3D" id="2.40.128.20">
    <property type="match status" value="1"/>
</dbReference>
<evidence type="ECO:0000313" key="8">
    <source>
        <dbReference type="Proteomes" id="UP000189704"/>
    </source>
</evidence>
<dbReference type="Pfam" id="PF00061">
    <property type="entry name" value="Lipocalin"/>
    <property type="match status" value="1"/>
</dbReference>
<dbReference type="SUPFAM" id="SSF50814">
    <property type="entry name" value="Lipocalins"/>
    <property type="match status" value="1"/>
</dbReference>
<feature type="signal peptide" evidence="6">
    <location>
        <begin position="1"/>
        <end position="18"/>
    </location>
</feature>
<dbReference type="GO" id="GO:0005615">
    <property type="term" value="C:extracellular space"/>
    <property type="evidence" value="ECO:0007669"/>
    <property type="project" value="TreeGrafter"/>
</dbReference>
<protein>
    <submittedName>
        <fullName evidence="9">Lipocalin-1</fullName>
    </submittedName>
</protein>
<sequence>MKTLILVISLSLLATLRAQDSSDEEVQDVSGTWYLKALKAEVEISEEILESVTPVTITPLEGGNLEVKITMLINGQCQELKGVLEKTDEPGKYTTDNGKRVIYFIKSLVKNHYIIYCEGEEHGQLIRMAKLLGRDPGNNQEALEDFQEVTRAWRLNANFFILKQNGQRAPRLLSSPREAPPGTSDLCGDVEEPLPPPPPRLTAPLLSPPLPFPMPCTHPPLLVLHKEF</sequence>
<evidence type="ECO:0000256" key="4">
    <source>
        <dbReference type="ARBA" id="ARBA00022729"/>
    </source>
</evidence>
<evidence type="ECO:0000256" key="1">
    <source>
        <dbReference type="ARBA" id="ARBA00004613"/>
    </source>
</evidence>
<dbReference type="InterPro" id="IPR012674">
    <property type="entry name" value="Calycin"/>
</dbReference>
<keyword evidence="3" id="KW-0964">Secreted</keyword>
<dbReference type="Proteomes" id="UP000189704">
    <property type="component" value="Unplaced"/>
</dbReference>